<evidence type="ECO:0000313" key="5">
    <source>
        <dbReference type="EMBL" id="AWB34962.1"/>
    </source>
</evidence>
<evidence type="ECO:0000313" key="6">
    <source>
        <dbReference type="Proteomes" id="UP000244571"/>
    </source>
</evidence>
<dbReference type="PANTHER" id="PTHR43477:SF1">
    <property type="entry name" value="DIHYDROANTICAPSIN 7-DEHYDROGENASE"/>
    <property type="match status" value="1"/>
</dbReference>
<feature type="region of interest" description="Disordered" evidence="3">
    <location>
        <begin position="1"/>
        <end position="22"/>
    </location>
</feature>
<dbReference type="InterPro" id="IPR020904">
    <property type="entry name" value="Sc_DH/Rdtase_CS"/>
</dbReference>
<dbReference type="PANTHER" id="PTHR43477">
    <property type="entry name" value="DIHYDROANTICAPSIN 7-DEHYDROGENASE"/>
    <property type="match status" value="1"/>
</dbReference>
<dbReference type="AlphaFoldDB" id="A0A2R4XMD6"/>
<dbReference type="Proteomes" id="UP000244571">
    <property type="component" value="Chromosome"/>
</dbReference>
<dbReference type="PRINTS" id="PR00081">
    <property type="entry name" value="GDHRDH"/>
</dbReference>
<keyword evidence="6" id="KW-1185">Reference proteome</keyword>
<dbReference type="KEGG" id="boz:DBV39_15895"/>
<keyword evidence="2" id="KW-0560">Oxidoreductase</keyword>
<name>A0A2R4XMD6_9BURK</name>
<protein>
    <submittedName>
        <fullName evidence="5">2,3-dihydro-2,3-dihydroxybenzoate dehydrogenase</fullName>
    </submittedName>
</protein>
<organism evidence="5 6">
    <name type="scientific">Orrella marina</name>
    <dbReference type="NCBI Taxonomy" id="2163011"/>
    <lineage>
        <taxon>Bacteria</taxon>
        <taxon>Pseudomonadati</taxon>
        <taxon>Pseudomonadota</taxon>
        <taxon>Betaproteobacteria</taxon>
        <taxon>Burkholderiales</taxon>
        <taxon>Alcaligenaceae</taxon>
        <taxon>Orrella</taxon>
    </lineage>
</organism>
<gene>
    <name evidence="5" type="ORF">DBV39_15895</name>
</gene>
<dbReference type="SMART" id="SM00822">
    <property type="entry name" value="PKS_KR"/>
    <property type="match status" value="1"/>
</dbReference>
<dbReference type="InterPro" id="IPR051122">
    <property type="entry name" value="SDR_DHRS6-like"/>
</dbReference>
<comment type="similarity">
    <text evidence="1">Belongs to the short-chain dehydrogenases/reductases (SDR) family.</text>
</comment>
<dbReference type="Gene3D" id="3.40.50.720">
    <property type="entry name" value="NAD(P)-binding Rossmann-like Domain"/>
    <property type="match status" value="1"/>
</dbReference>
<dbReference type="InterPro" id="IPR002347">
    <property type="entry name" value="SDR_fam"/>
</dbReference>
<reference evidence="5 6" key="1">
    <citation type="submission" date="2018-04" db="EMBL/GenBank/DDBJ databases">
        <title>Bordetella sp. HZ20 isolated from seawater.</title>
        <authorList>
            <person name="Sun C."/>
        </authorList>
    </citation>
    <scope>NUCLEOTIDE SEQUENCE [LARGE SCALE GENOMIC DNA]</scope>
    <source>
        <strain evidence="5 6">HZ20</strain>
    </source>
</reference>
<dbReference type="Pfam" id="PF13561">
    <property type="entry name" value="adh_short_C2"/>
    <property type="match status" value="1"/>
</dbReference>
<dbReference type="SUPFAM" id="SSF51735">
    <property type="entry name" value="NAD(P)-binding Rossmann-fold domains"/>
    <property type="match status" value="1"/>
</dbReference>
<dbReference type="InterPro" id="IPR036291">
    <property type="entry name" value="NAD(P)-bd_dom_sf"/>
</dbReference>
<dbReference type="CDD" id="cd05233">
    <property type="entry name" value="SDR_c"/>
    <property type="match status" value="1"/>
</dbReference>
<dbReference type="GO" id="GO:0016491">
    <property type="term" value="F:oxidoreductase activity"/>
    <property type="evidence" value="ECO:0007669"/>
    <property type="project" value="UniProtKB-KW"/>
</dbReference>
<evidence type="ECO:0000256" key="3">
    <source>
        <dbReference type="SAM" id="MobiDB-lite"/>
    </source>
</evidence>
<dbReference type="InterPro" id="IPR057326">
    <property type="entry name" value="KR_dom"/>
</dbReference>
<proteinExistence type="inferred from homology"/>
<sequence>MLSGDGWSRSVTNPSPGSRPGLVLEAGLQNVVTNELSGRRVVVTGAGSGIGLETVKRLSQNGARVVGVVINQEQSKELKRAVPDVSVLIRDLLDLDVCDDLPRDAEEALDASLNGLVCCAGVFHRGRLNQISREQWDATFDLNLRSTFFLTRSVIARMRASSCETPSVVLVSSQLGLVGYPNGVAYASSKAALNSLVMSLALESAMDPIRVNAVAPGPVRTPMIEAALADSQARNRLTSGVPMGRVGDPQEIAEAISFLLSERASFITGQVLCVDGGYTVG</sequence>
<dbReference type="PROSITE" id="PS00061">
    <property type="entry name" value="ADH_SHORT"/>
    <property type="match status" value="1"/>
</dbReference>
<evidence type="ECO:0000256" key="1">
    <source>
        <dbReference type="ARBA" id="ARBA00006484"/>
    </source>
</evidence>
<evidence type="ECO:0000259" key="4">
    <source>
        <dbReference type="SMART" id="SM00822"/>
    </source>
</evidence>
<feature type="domain" description="Ketoreductase" evidence="4">
    <location>
        <begin position="39"/>
        <end position="222"/>
    </location>
</feature>
<evidence type="ECO:0000256" key="2">
    <source>
        <dbReference type="ARBA" id="ARBA00023002"/>
    </source>
</evidence>
<accession>A0A2R4XMD6</accession>
<dbReference type="EMBL" id="CP028901">
    <property type="protein sequence ID" value="AWB34962.1"/>
    <property type="molecule type" value="Genomic_DNA"/>
</dbReference>
<dbReference type="FunFam" id="3.40.50.720:FF:000084">
    <property type="entry name" value="Short-chain dehydrogenase reductase"/>
    <property type="match status" value="1"/>
</dbReference>